<dbReference type="EMBL" id="CP042997">
    <property type="protein sequence ID" value="QEH38504.1"/>
    <property type="molecule type" value="Genomic_DNA"/>
</dbReference>
<dbReference type="Proteomes" id="UP000324233">
    <property type="component" value="Chromosome"/>
</dbReference>
<accession>A0A5B9WE71</accession>
<keyword evidence="2" id="KW-0812">Transmembrane</keyword>
<feature type="transmembrane region" description="Helical" evidence="2">
    <location>
        <begin position="35"/>
        <end position="55"/>
    </location>
</feature>
<evidence type="ECO:0000256" key="1">
    <source>
        <dbReference type="SAM" id="Coils"/>
    </source>
</evidence>
<dbReference type="KEGG" id="agv:OJF2_71070"/>
<keyword evidence="1" id="KW-0175">Coiled coil</keyword>
<keyword evidence="4" id="KW-1185">Reference proteome</keyword>
<gene>
    <name evidence="3" type="ORF">OJF2_71070</name>
</gene>
<evidence type="ECO:0000256" key="2">
    <source>
        <dbReference type="SAM" id="Phobius"/>
    </source>
</evidence>
<proteinExistence type="predicted"/>
<dbReference type="AlphaFoldDB" id="A0A5B9WE71"/>
<protein>
    <submittedName>
        <fullName evidence="3">Uncharacterized protein</fullName>
    </submittedName>
</protein>
<keyword evidence="2" id="KW-1133">Transmembrane helix</keyword>
<reference evidence="3 4" key="1">
    <citation type="submission" date="2019-08" db="EMBL/GenBank/DDBJ databases">
        <title>Deep-cultivation of Planctomycetes and their phenomic and genomic characterization uncovers novel biology.</title>
        <authorList>
            <person name="Wiegand S."/>
            <person name="Jogler M."/>
            <person name="Boedeker C."/>
            <person name="Pinto D."/>
            <person name="Vollmers J."/>
            <person name="Rivas-Marin E."/>
            <person name="Kohn T."/>
            <person name="Peeters S.H."/>
            <person name="Heuer A."/>
            <person name="Rast P."/>
            <person name="Oberbeckmann S."/>
            <person name="Bunk B."/>
            <person name="Jeske O."/>
            <person name="Meyerdierks A."/>
            <person name="Storesund J.E."/>
            <person name="Kallscheuer N."/>
            <person name="Luecker S."/>
            <person name="Lage O.M."/>
            <person name="Pohl T."/>
            <person name="Merkel B.J."/>
            <person name="Hornburger P."/>
            <person name="Mueller R.-W."/>
            <person name="Bruemmer F."/>
            <person name="Labrenz M."/>
            <person name="Spormann A.M."/>
            <person name="Op den Camp H."/>
            <person name="Overmann J."/>
            <person name="Amann R."/>
            <person name="Jetten M.S.M."/>
            <person name="Mascher T."/>
            <person name="Medema M.H."/>
            <person name="Devos D.P."/>
            <person name="Kaster A.-K."/>
            <person name="Ovreas L."/>
            <person name="Rohde M."/>
            <person name="Galperin M.Y."/>
            <person name="Jogler C."/>
        </authorList>
    </citation>
    <scope>NUCLEOTIDE SEQUENCE [LARGE SCALE GENOMIC DNA]</scope>
    <source>
        <strain evidence="3 4">OJF2</strain>
    </source>
</reference>
<name>A0A5B9WE71_9BACT</name>
<sequence length="144" mass="15589">MDGRESTNTEARLLRLEEENRRLARDARRLRRAGLAFALGIGLPCASLILMGASYQPGPPDLVGRSLVIKDGNGVDRIFAGFNNEGAGQILFRDEQGKVHVQLVSTANGEISALNLFDIDGQLKANLFVNRTGQGMTANGQRIP</sequence>
<feature type="coiled-coil region" evidence="1">
    <location>
        <begin position="6"/>
        <end position="33"/>
    </location>
</feature>
<evidence type="ECO:0000313" key="4">
    <source>
        <dbReference type="Proteomes" id="UP000324233"/>
    </source>
</evidence>
<evidence type="ECO:0000313" key="3">
    <source>
        <dbReference type="EMBL" id="QEH38504.1"/>
    </source>
</evidence>
<organism evidence="3 4">
    <name type="scientific">Aquisphaera giovannonii</name>
    <dbReference type="NCBI Taxonomy" id="406548"/>
    <lineage>
        <taxon>Bacteria</taxon>
        <taxon>Pseudomonadati</taxon>
        <taxon>Planctomycetota</taxon>
        <taxon>Planctomycetia</taxon>
        <taxon>Isosphaerales</taxon>
        <taxon>Isosphaeraceae</taxon>
        <taxon>Aquisphaera</taxon>
    </lineage>
</organism>
<dbReference type="RefSeq" id="WP_148597942.1">
    <property type="nucleotide sequence ID" value="NZ_CP042997.1"/>
</dbReference>
<keyword evidence="2" id="KW-0472">Membrane</keyword>